<dbReference type="AlphaFoldDB" id="A0A662DFY7"/>
<dbReference type="GO" id="GO:0016987">
    <property type="term" value="F:sigma factor activity"/>
    <property type="evidence" value="ECO:0007669"/>
    <property type="project" value="InterPro"/>
</dbReference>
<dbReference type="PROSITE" id="PS50044">
    <property type="entry name" value="SIGMA54_3"/>
    <property type="match status" value="1"/>
</dbReference>
<evidence type="ECO:0000313" key="2">
    <source>
        <dbReference type="EMBL" id="RLE12866.1"/>
    </source>
</evidence>
<name>A0A662DFY7_UNCAE</name>
<evidence type="ECO:0000313" key="3">
    <source>
        <dbReference type="Proteomes" id="UP000280417"/>
    </source>
</evidence>
<gene>
    <name evidence="2" type="ORF">DRJ04_05390</name>
</gene>
<dbReference type="GO" id="GO:0003677">
    <property type="term" value="F:DNA binding"/>
    <property type="evidence" value="ECO:0007669"/>
    <property type="project" value="InterPro"/>
</dbReference>
<evidence type="ECO:0000259" key="1">
    <source>
        <dbReference type="Pfam" id="PF04552"/>
    </source>
</evidence>
<dbReference type="InterPro" id="IPR007634">
    <property type="entry name" value="RNA_pol_sigma_54_DNA-bd"/>
</dbReference>
<accession>A0A662DFY7</accession>
<dbReference type="EMBL" id="QMQA01000133">
    <property type="protein sequence ID" value="RLE12866.1"/>
    <property type="molecule type" value="Genomic_DNA"/>
</dbReference>
<dbReference type="Gene3D" id="1.10.260.40">
    <property type="entry name" value="lambda repressor-like DNA-binding domains"/>
    <property type="match status" value="1"/>
</dbReference>
<protein>
    <recommendedName>
        <fullName evidence="1">RNA polymerase sigma factor 54 DNA-binding domain-containing protein</fullName>
    </recommendedName>
</protein>
<feature type="domain" description="RNA polymerase sigma factor 54 DNA-binding" evidence="1">
    <location>
        <begin position="3"/>
        <end position="144"/>
    </location>
</feature>
<dbReference type="Pfam" id="PF04552">
    <property type="entry name" value="Sigma54_DBD"/>
    <property type="match status" value="1"/>
</dbReference>
<dbReference type="Proteomes" id="UP000280417">
    <property type="component" value="Unassembled WGS sequence"/>
</dbReference>
<proteinExistence type="predicted"/>
<dbReference type="InterPro" id="IPR010982">
    <property type="entry name" value="Lambda_DNA-bd_dom_sf"/>
</dbReference>
<dbReference type="PROSITE" id="PS00718">
    <property type="entry name" value="SIGMA54_2"/>
    <property type="match status" value="1"/>
</dbReference>
<organism evidence="2 3">
    <name type="scientific">Aerophobetes bacterium</name>
    <dbReference type="NCBI Taxonomy" id="2030807"/>
    <lineage>
        <taxon>Bacteria</taxon>
        <taxon>Candidatus Aerophobota</taxon>
    </lineage>
</organism>
<comment type="caution">
    <text evidence="2">The sequence shown here is derived from an EMBL/GenBank/DDBJ whole genome shotgun (WGS) entry which is preliminary data.</text>
</comment>
<dbReference type="GO" id="GO:0001216">
    <property type="term" value="F:DNA-binding transcription activator activity"/>
    <property type="evidence" value="ECO:0007669"/>
    <property type="project" value="InterPro"/>
</dbReference>
<sequence length="147" mass="17075">MDLINRRTTTLYQILYQIKERQRNFLLSGDPRDMTPLTQREIARALKVNPSTVSRAIANKSILTPQGKEKALKEFFSGEKEKIKAFLLEILREEKEKLKEGAFSHPLSDDEISKKLKEAFGVEVARRTVTKYRKNLRIPSSKKRDLN</sequence>
<dbReference type="InterPro" id="IPR000394">
    <property type="entry name" value="RNA_pol_sigma_54"/>
</dbReference>
<dbReference type="PRINTS" id="PR00045">
    <property type="entry name" value="SIGMA54FCT"/>
</dbReference>
<dbReference type="PANTHER" id="PTHR32248">
    <property type="entry name" value="RNA POLYMERASE SIGMA-54 FACTOR"/>
    <property type="match status" value="1"/>
</dbReference>
<reference evidence="2 3" key="1">
    <citation type="submission" date="2018-06" db="EMBL/GenBank/DDBJ databases">
        <title>Extensive metabolic versatility and redundancy in microbially diverse, dynamic hydrothermal sediments.</title>
        <authorList>
            <person name="Dombrowski N."/>
            <person name="Teske A."/>
            <person name="Baker B.J."/>
        </authorList>
    </citation>
    <scope>NUCLEOTIDE SEQUENCE [LARGE SCALE GENOMIC DNA]</scope>
    <source>
        <strain evidence="2">B3_G15</strain>
    </source>
</reference>
<dbReference type="Gene3D" id="1.10.10.60">
    <property type="entry name" value="Homeodomain-like"/>
    <property type="match status" value="1"/>
</dbReference>
<dbReference type="PANTHER" id="PTHR32248:SF4">
    <property type="entry name" value="RNA POLYMERASE SIGMA-54 FACTOR"/>
    <property type="match status" value="1"/>
</dbReference>